<evidence type="ECO:0000313" key="3">
    <source>
        <dbReference type="Proteomes" id="UP000669179"/>
    </source>
</evidence>
<dbReference type="Pfam" id="PF02734">
    <property type="entry name" value="Dak2"/>
    <property type="match status" value="1"/>
</dbReference>
<dbReference type="InterPro" id="IPR019986">
    <property type="entry name" value="YloV-like"/>
</dbReference>
<protein>
    <submittedName>
        <fullName evidence="2">DAK2 domain-containing protein</fullName>
    </submittedName>
</protein>
<dbReference type="InterPro" id="IPR036117">
    <property type="entry name" value="DhaL_dom_sf"/>
</dbReference>
<name>A0A939PUM4_9ACTN</name>
<dbReference type="Pfam" id="PF13684">
    <property type="entry name" value="FakA-like_C"/>
    <property type="match status" value="1"/>
</dbReference>
<evidence type="ECO:0000313" key="2">
    <source>
        <dbReference type="EMBL" id="MBO2455329.1"/>
    </source>
</evidence>
<feature type="domain" description="DhaL" evidence="1">
    <location>
        <begin position="56"/>
        <end position="248"/>
    </location>
</feature>
<dbReference type="InterPro" id="IPR004007">
    <property type="entry name" value="DhaL_dom"/>
</dbReference>
<sequence length="580" mass="60298">MHASAPPEREASRRRCFPRRSRSDVALAAFAVRPRAARRGDEAARKGNTVEVLDGAAVRRWSRLAADALGRTRGEIDALNVFPVPDGDTGTNLHLTVLAAAEAVEGLPEDAGDTAAWRALAQGALIGARGNSGVILSQVFRGLAEILGRPGVPRDGEIFSEALEYASVLARNAVEHPVEGTILSVLQAASESTGGAGQNGLTTAARAAATGARQALRLTTGQLDVLARSGVVDAGAAGLCVVLDALAAVITDEFPERYEIPARTGASEPAAESPAEAPGPGYEVMYLLDGADEKVPDLRETLDGLGDSLVVVGGDGLWNIHVHVDDAGAAIEAGLKAGRPYRIRVTYLHTPYEEHQPQAPHVGRAVVAVTAADGLATLFEESGANVVRREPGAVPPLAVLADAILAAGDEVVVLPNEPEVLSLAEAAAERARDAGARIAVVPTKASVQGLAALAVHDPLRRFPDDVIAMTRAAGATRFGHLEIATEEAFTSVGLCQPGDVLALIEGDVAMIASDLADAASHLIDRMLSGGGELVTLIIGVYAPPELTAALEDHLRRSHPDIELGVYAGEQERYPLLIGVE</sequence>
<dbReference type="InterPro" id="IPR033470">
    <property type="entry name" value="FakA-like_C"/>
</dbReference>
<dbReference type="PROSITE" id="PS51480">
    <property type="entry name" value="DHAL"/>
    <property type="match status" value="1"/>
</dbReference>
<reference evidence="2" key="1">
    <citation type="submission" date="2021-03" db="EMBL/GenBank/DDBJ databases">
        <authorList>
            <person name="Kanchanasin P."/>
            <person name="Saeng-In P."/>
            <person name="Phongsopitanun W."/>
            <person name="Yuki M."/>
            <person name="Kudo T."/>
            <person name="Ohkuma M."/>
            <person name="Tanasupawat S."/>
        </authorList>
    </citation>
    <scope>NUCLEOTIDE SEQUENCE</scope>
    <source>
        <strain evidence="2">GKU 128</strain>
    </source>
</reference>
<gene>
    <name evidence="2" type="ORF">J4573_50195</name>
</gene>
<accession>A0A939PUM4</accession>
<dbReference type="GO" id="GO:0004371">
    <property type="term" value="F:glycerone kinase activity"/>
    <property type="evidence" value="ECO:0007669"/>
    <property type="project" value="InterPro"/>
</dbReference>
<dbReference type="InterPro" id="IPR048394">
    <property type="entry name" value="FakA-like_M"/>
</dbReference>
<dbReference type="AlphaFoldDB" id="A0A939PUM4"/>
<dbReference type="SMART" id="SM01121">
    <property type="entry name" value="Dak1_2"/>
    <property type="match status" value="1"/>
</dbReference>
<dbReference type="NCBIfam" id="TIGR03599">
    <property type="entry name" value="YloV"/>
    <property type="match status" value="1"/>
</dbReference>
<dbReference type="GO" id="GO:0006071">
    <property type="term" value="P:glycerol metabolic process"/>
    <property type="evidence" value="ECO:0007669"/>
    <property type="project" value="InterPro"/>
</dbReference>
<comment type="caution">
    <text evidence="2">The sequence shown here is derived from an EMBL/GenBank/DDBJ whole genome shotgun (WGS) entry which is preliminary data.</text>
</comment>
<dbReference type="PANTHER" id="PTHR33434">
    <property type="entry name" value="DEGV DOMAIN-CONTAINING PROTEIN DR_1986-RELATED"/>
    <property type="match status" value="1"/>
</dbReference>
<dbReference type="Proteomes" id="UP000669179">
    <property type="component" value="Unassembled WGS sequence"/>
</dbReference>
<keyword evidence="3" id="KW-1185">Reference proteome</keyword>
<dbReference type="Gene3D" id="1.25.40.340">
    <property type="match status" value="1"/>
</dbReference>
<dbReference type="SMART" id="SM01120">
    <property type="entry name" value="Dak2"/>
    <property type="match status" value="1"/>
</dbReference>
<proteinExistence type="predicted"/>
<dbReference type="SUPFAM" id="SSF101473">
    <property type="entry name" value="DhaL-like"/>
    <property type="match status" value="1"/>
</dbReference>
<dbReference type="PANTHER" id="PTHR33434:SF4">
    <property type="entry name" value="PHOSPHATASE PROTEIN"/>
    <property type="match status" value="1"/>
</dbReference>
<evidence type="ECO:0000259" key="1">
    <source>
        <dbReference type="PROSITE" id="PS51480"/>
    </source>
</evidence>
<dbReference type="EMBL" id="JAGEOJ010000035">
    <property type="protein sequence ID" value="MBO2455329.1"/>
    <property type="molecule type" value="Genomic_DNA"/>
</dbReference>
<organism evidence="2 3">
    <name type="scientific">Actinomadura barringtoniae</name>
    <dbReference type="NCBI Taxonomy" id="1427535"/>
    <lineage>
        <taxon>Bacteria</taxon>
        <taxon>Bacillati</taxon>
        <taxon>Actinomycetota</taxon>
        <taxon>Actinomycetes</taxon>
        <taxon>Streptosporangiales</taxon>
        <taxon>Thermomonosporaceae</taxon>
        <taxon>Actinomadura</taxon>
    </lineage>
</organism>
<dbReference type="InterPro" id="IPR050270">
    <property type="entry name" value="DegV_domain_contain"/>
</dbReference>
<dbReference type="Pfam" id="PF21645">
    <property type="entry name" value="FakA-like_M"/>
    <property type="match status" value="1"/>
</dbReference>